<dbReference type="PROSITE" id="PS50011">
    <property type="entry name" value="PROTEIN_KINASE_DOM"/>
    <property type="match status" value="1"/>
</dbReference>
<name>A0A7X1IZS2_9ACTN</name>
<evidence type="ECO:0000256" key="6">
    <source>
        <dbReference type="PROSITE-ProRule" id="PRU01091"/>
    </source>
</evidence>
<dbReference type="Pfam" id="PF03704">
    <property type="entry name" value="BTAD"/>
    <property type="match status" value="1"/>
</dbReference>
<dbReference type="SUPFAM" id="SSF56112">
    <property type="entry name" value="Protein kinase-like (PK-like)"/>
    <property type="match status" value="1"/>
</dbReference>
<gene>
    <name evidence="10" type="ORF">H4N64_08035</name>
</gene>
<dbReference type="CDD" id="cd01427">
    <property type="entry name" value="HAD_like"/>
    <property type="match status" value="1"/>
</dbReference>
<dbReference type="InterPro" id="IPR001867">
    <property type="entry name" value="OmpR/PhoB-type_DNA-bd"/>
</dbReference>
<dbReference type="CDD" id="cd15831">
    <property type="entry name" value="BTAD"/>
    <property type="match status" value="1"/>
</dbReference>
<keyword evidence="3" id="KW-0805">Transcription regulation</keyword>
<dbReference type="Proteomes" id="UP000584670">
    <property type="component" value="Unassembled WGS sequence"/>
</dbReference>
<dbReference type="Gene3D" id="3.40.50.1000">
    <property type="entry name" value="HAD superfamily/HAD-like"/>
    <property type="match status" value="1"/>
</dbReference>
<feature type="DNA-binding region" description="OmpR/PhoB-type" evidence="6">
    <location>
        <begin position="740"/>
        <end position="839"/>
    </location>
</feature>
<dbReference type="InterPro" id="IPR036412">
    <property type="entry name" value="HAD-like_sf"/>
</dbReference>
<dbReference type="PANTHER" id="PTHR35807:SF1">
    <property type="entry name" value="TRANSCRIPTIONAL REGULATOR REDD"/>
    <property type="match status" value="1"/>
</dbReference>
<dbReference type="Pfam" id="PF07714">
    <property type="entry name" value="PK_Tyr_Ser-Thr"/>
    <property type="match status" value="1"/>
</dbReference>
<evidence type="ECO:0000256" key="7">
    <source>
        <dbReference type="SAM" id="MobiDB-lite"/>
    </source>
</evidence>
<dbReference type="EMBL" id="JACMSF010000006">
    <property type="protein sequence ID" value="MBC2901556.1"/>
    <property type="molecule type" value="Genomic_DNA"/>
</dbReference>
<feature type="region of interest" description="Disordered" evidence="7">
    <location>
        <begin position="42"/>
        <end position="110"/>
    </location>
</feature>
<dbReference type="SMART" id="SM01043">
    <property type="entry name" value="BTAD"/>
    <property type="match status" value="1"/>
</dbReference>
<evidence type="ECO:0000256" key="2">
    <source>
        <dbReference type="ARBA" id="ARBA00023012"/>
    </source>
</evidence>
<dbReference type="InterPro" id="IPR000719">
    <property type="entry name" value="Prot_kinase_dom"/>
</dbReference>
<organism evidence="10 11">
    <name type="scientific">Streptomyces cupreus</name>
    <dbReference type="NCBI Taxonomy" id="2759956"/>
    <lineage>
        <taxon>Bacteria</taxon>
        <taxon>Bacillati</taxon>
        <taxon>Actinomycetota</taxon>
        <taxon>Actinomycetes</taxon>
        <taxon>Kitasatosporales</taxon>
        <taxon>Streptomycetaceae</taxon>
        <taxon>Streptomyces</taxon>
    </lineage>
</organism>
<dbReference type="InterPro" id="IPR023214">
    <property type="entry name" value="HAD_sf"/>
</dbReference>
<accession>A0A7X1IZS2</accession>
<dbReference type="InterPro" id="IPR047738">
    <property type="entry name" value="SAV_2336-like_N"/>
</dbReference>
<dbReference type="InterPro" id="IPR005158">
    <property type="entry name" value="BTAD"/>
</dbReference>
<dbReference type="InterPro" id="IPR011009">
    <property type="entry name" value="Kinase-like_dom_sf"/>
</dbReference>
<keyword evidence="2" id="KW-0902">Two-component regulatory system</keyword>
<feature type="domain" description="Protein kinase" evidence="8">
    <location>
        <begin position="518"/>
        <end position="800"/>
    </location>
</feature>
<feature type="compositionally biased region" description="Basic and acidic residues" evidence="7">
    <location>
        <begin position="55"/>
        <end position="72"/>
    </location>
</feature>
<sequence>MPSERRRSPLVRLADVVAEAGGGVRPTALELAELLWLARHMSPEEPTPEAPAEAEDVRPPEPPHVEQRHEEPPASAPPPPPPESPRAPLHLPAPAPAPQPSPEPHAELLAPAPPMLRHPLALQRSLRPLKRRAAAPHRVELDERATADRIARLGAAPEFWLPVLRPAQERWLRLNLLYDTGPTMPVWRPLIRELHTTLAQSGIFRTVTAHRAEPDGTVRHPDAHAPADGRTVTLLISDCMGPQWRQGPAGTRWYGTLRRWARRMPLAVVQPLPEHLWRDTALPTVPGRLSAPHPAAPNSAISFRPYDDVVEESFVPLPVLEPGPRWLANWAALVAAPGGQEFPGAAAWLRGPGDAVGRADFGELSAEELVLRFRASASPEAFRLAGHLALGRPDLPVMRLVQAALEREPRPQHLAEVILSGMLTGVAGPTGSYAFRSGVRELLLRSLPRTARRRTTDLLSRLGALIDERAGVAAGEIRATTPSASGKVTATGGEPIATVARETRDRLVGRRGALRERYRLLQPVGQGGSLWLGEDTETGERVVVSRVPAPRDPKRARDFLRAGQALKALRHPNVVTVHDYGLELGHQYVVMEYIDGITLKSLPAPGGYRLPAPLLVLTASQLGKAVTALHEAGVPHGRLGMNRVMLLPDGRVKLTLLTLASATGPEPYAWDLRELGGMILRLSSGGAPVTGTTVAPAQLGLLPSSLRPSFARAIGLLLMSEDLTEQQEGLRALRRDAFVRQAWKAHDHIDYSLLGRVTARRGSGQPIATGSPQEQAMLAMLLLHHGRRVTHSQLTEGIWGARAPEGDAEALLRTYASRLRNALGPGIFAALPDGYALHTSADFVDVVTCQKLVEQAEQQRATGELASARTTVDEALSLWRGEALDGVPGPAAAEARTRFHQLRLSLYATRAELDLELGEFERAATELADLLHAHPSREDFRRLYLIALQRQGRTEEALDVFEEYKISGGDNPELLALGHELREAFAEVPEAHPEEPVYEDPPLLEEDEPDRLLVAAEDDDADDEVEADQHDFVRFEFVDGRHGNEAMAALRRLVEELVAASGLARDEYQLVQSAWGVTARMEPYVDGAPLFRATMEGLAGQLRRLGSRRLGATFWQAHLRPDGTEVHSDRPDFGAAKAVLNESGAQAIVALSEFWHFMEDVDSETVDPLMFRQFGNGGGWYRVFDQGDDMSPPAEERPVRGPFPMPYDGRIPQPRDPDLVIVLSTTDGLLAVPDSPSVQQPSHVRAGWHYFEVDLRERHLSVTGVPGVSVTWRVDDPLKAAASPGLDLPGMLTDVLAGARRRGRDGLDAALAQWSVPGYALHWTVPPELRSPAALPAGARRSVGELIRTARYVLLGFDEVLARMYTQDAEREVLRDVARLLVEERDPEDALSGRPLLATGGPVSSVEGYANSLDLLRAFAGHRMEREVRALVDSHDNRAARTARPTPLAADLLKALDGIRARPIVVTDRTAGAVARYLRQHRLIDHVLGGVYGRPLDLSRLMPHPHVLLEALDHVRAPASACVLVASTVAELSAARTLGLPFIGYAPNDAARRRLRAADEEVLLVPSLSPLLEAARAR</sequence>
<feature type="domain" description="OmpR/PhoB-type" evidence="9">
    <location>
        <begin position="740"/>
        <end position="839"/>
    </location>
</feature>
<dbReference type="PROSITE" id="PS51755">
    <property type="entry name" value="OMPR_PHOB"/>
    <property type="match status" value="1"/>
</dbReference>
<dbReference type="SMART" id="SM00220">
    <property type="entry name" value="S_TKc"/>
    <property type="match status" value="1"/>
</dbReference>
<evidence type="ECO:0000313" key="11">
    <source>
        <dbReference type="Proteomes" id="UP000584670"/>
    </source>
</evidence>
<comment type="caution">
    <text evidence="10">The sequence shown here is derived from an EMBL/GenBank/DDBJ whole genome shotgun (WGS) entry which is preliminary data.</text>
</comment>
<comment type="similarity">
    <text evidence="1">Belongs to the AfsR/DnrI/RedD regulatory family.</text>
</comment>
<dbReference type="SMART" id="SM00862">
    <property type="entry name" value="Trans_reg_C"/>
    <property type="match status" value="1"/>
</dbReference>
<reference evidence="10 11" key="1">
    <citation type="submission" date="2020-08" db="EMBL/GenBank/DDBJ databases">
        <title>Streptomyces sp. PSKA01 genome sequencing and assembly.</title>
        <authorList>
            <person name="Mandal S."/>
            <person name="Maiti P.K."/>
            <person name="Das P."/>
        </authorList>
    </citation>
    <scope>NUCLEOTIDE SEQUENCE [LARGE SCALE GENOMIC DNA]</scope>
    <source>
        <strain evidence="10 11">PSKA01</strain>
    </source>
</reference>
<dbReference type="GO" id="GO:0004672">
    <property type="term" value="F:protein kinase activity"/>
    <property type="evidence" value="ECO:0007669"/>
    <property type="project" value="InterPro"/>
</dbReference>
<dbReference type="Gene3D" id="1.25.40.10">
    <property type="entry name" value="Tetratricopeptide repeat domain"/>
    <property type="match status" value="1"/>
</dbReference>
<dbReference type="SUPFAM" id="SSF48452">
    <property type="entry name" value="TPR-like"/>
    <property type="match status" value="1"/>
</dbReference>
<dbReference type="InterPro" id="IPR016032">
    <property type="entry name" value="Sig_transdc_resp-reg_C-effctor"/>
</dbReference>
<keyword evidence="11" id="KW-1185">Reference proteome</keyword>
<evidence type="ECO:0000256" key="5">
    <source>
        <dbReference type="ARBA" id="ARBA00023163"/>
    </source>
</evidence>
<protein>
    <submittedName>
        <fullName evidence="10">Winged helix-turn-helix domain-containing protein</fullName>
    </submittedName>
</protein>
<evidence type="ECO:0000256" key="3">
    <source>
        <dbReference type="ARBA" id="ARBA00023015"/>
    </source>
</evidence>
<evidence type="ECO:0000313" key="10">
    <source>
        <dbReference type="EMBL" id="MBC2901556.1"/>
    </source>
</evidence>
<evidence type="ECO:0000256" key="1">
    <source>
        <dbReference type="ARBA" id="ARBA00005820"/>
    </source>
</evidence>
<proteinExistence type="inferred from homology"/>
<dbReference type="NCBIfam" id="NF041121">
    <property type="entry name" value="SAV_2336_NTERM"/>
    <property type="match status" value="1"/>
</dbReference>
<evidence type="ECO:0000259" key="8">
    <source>
        <dbReference type="PROSITE" id="PS50011"/>
    </source>
</evidence>
<dbReference type="InterPro" id="IPR036388">
    <property type="entry name" value="WH-like_DNA-bd_sf"/>
</dbReference>
<dbReference type="GO" id="GO:0005524">
    <property type="term" value="F:ATP binding"/>
    <property type="evidence" value="ECO:0007669"/>
    <property type="project" value="InterPro"/>
</dbReference>
<keyword evidence="4 6" id="KW-0238">DNA-binding</keyword>
<feature type="compositionally biased region" description="Pro residues" evidence="7">
    <location>
        <begin position="74"/>
        <end position="103"/>
    </location>
</feature>
<dbReference type="GO" id="GO:0000160">
    <property type="term" value="P:phosphorelay signal transduction system"/>
    <property type="evidence" value="ECO:0007669"/>
    <property type="project" value="UniProtKB-KW"/>
</dbReference>
<dbReference type="GO" id="GO:0006355">
    <property type="term" value="P:regulation of DNA-templated transcription"/>
    <property type="evidence" value="ECO:0007669"/>
    <property type="project" value="InterPro"/>
</dbReference>
<dbReference type="Gene3D" id="3.30.200.20">
    <property type="entry name" value="Phosphorylase Kinase, domain 1"/>
    <property type="match status" value="1"/>
</dbReference>
<keyword evidence="5" id="KW-0804">Transcription</keyword>
<dbReference type="SUPFAM" id="SSF56784">
    <property type="entry name" value="HAD-like"/>
    <property type="match status" value="1"/>
</dbReference>
<dbReference type="InterPro" id="IPR011990">
    <property type="entry name" value="TPR-like_helical_dom_sf"/>
</dbReference>
<dbReference type="RefSeq" id="WP_186281416.1">
    <property type="nucleotide sequence ID" value="NZ_JACMSF010000006.1"/>
</dbReference>
<evidence type="ECO:0000256" key="4">
    <source>
        <dbReference type="ARBA" id="ARBA00023125"/>
    </source>
</evidence>
<evidence type="ECO:0000259" key="9">
    <source>
        <dbReference type="PROSITE" id="PS51755"/>
    </source>
</evidence>
<dbReference type="Gene3D" id="1.10.510.10">
    <property type="entry name" value="Transferase(Phosphotransferase) domain 1"/>
    <property type="match status" value="1"/>
</dbReference>
<dbReference type="Pfam" id="PF00486">
    <property type="entry name" value="Trans_reg_C"/>
    <property type="match status" value="1"/>
</dbReference>
<dbReference type="InterPro" id="IPR001245">
    <property type="entry name" value="Ser-Thr/Tyr_kinase_cat_dom"/>
</dbReference>
<dbReference type="SUPFAM" id="SSF46894">
    <property type="entry name" value="C-terminal effector domain of the bipartite response regulators"/>
    <property type="match status" value="1"/>
</dbReference>
<dbReference type="GO" id="GO:0003677">
    <property type="term" value="F:DNA binding"/>
    <property type="evidence" value="ECO:0007669"/>
    <property type="project" value="UniProtKB-UniRule"/>
</dbReference>
<dbReference type="InterPro" id="IPR051677">
    <property type="entry name" value="AfsR-DnrI-RedD_regulator"/>
</dbReference>
<dbReference type="PANTHER" id="PTHR35807">
    <property type="entry name" value="TRANSCRIPTIONAL REGULATOR REDD-RELATED"/>
    <property type="match status" value="1"/>
</dbReference>
<dbReference type="Gene3D" id="1.10.10.10">
    <property type="entry name" value="Winged helix-like DNA-binding domain superfamily/Winged helix DNA-binding domain"/>
    <property type="match status" value="1"/>
</dbReference>